<keyword evidence="1" id="KW-0677">Repeat</keyword>
<gene>
    <name evidence="3" type="ORF">METZ01_LOCUS236478</name>
</gene>
<organism evidence="3">
    <name type="scientific">marine metagenome</name>
    <dbReference type="NCBI Taxonomy" id="408172"/>
    <lineage>
        <taxon>unclassified sequences</taxon>
        <taxon>metagenomes</taxon>
        <taxon>ecological metagenomes</taxon>
    </lineage>
</organism>
<sequence>MKHKLYNIRGTRYANLGQLDTAISYYEKALSIKPDYAEAHYNLGFSLHRLGQLDAAVRSYKKVVAIKPDYAEAHNNKILSVIYFFTNGQIPDAIDILEALIKDNPNDALLFNMIGGCYVSLEQFDMAINFYKKALTIKPNYAVPQHMLNALTGNTSTEPPKEYVKNLF</sequence>
<evidence type="ECO:0000256" key="1">
    <source>
        <dbReference type="ARBA" id="ARBA00022737"/>
    </source>
</evidence>
<dbReference type="SMART" id="SM00028">
    <property type="entry name" value="TPR"/>
    <property type="match status" value="3"/>
</dbReference>
<reference evidence="3" key="1">
    <citation type="submission" date="2018-05" db="EMBL/GenBank/DDBJ databases">
        <authorList>
            <person name="Lanie J.A."/>
            <person name="Ng W.-L."/>
            <person name="Kazmierczak K.M."/>
            <person name="Andrzejewski T.M."/>
            <person name="Davidsen T.M."/>
            <person name="Wayne K.J."/>
            <person name="Tettelin H."/>
            <person name="Glass J.I."/>
            <person name="Rusch D."/>
            <person name="Podicherti R."/>
            <person name="Tsui H.-C.T."/>
            <person name="Winkler M.E."/>
        </authorList>
    </citation>
    <scope>NUCLEOTIDE SEQUENCE</scope>
</reference>
<feature type="non-terminal residue" evidence="3">
    <location>
        <position position="1"/>
    </location>
</feature>
<dbReference type="Gene3D" id="1.25.40.10">
    <property type="entry name" value="Tetratricopeptide repeat domain"/>
    <property type="match status" value="1"/>
</dbReference>
<dbReference type="PROSITE" id="PS50005">
    <property type="entry name" value="TPR"/>
    <property type="match status" value="3"/>
</dbReference>
<feature type="non-terminal residue" evidence="3">
    <location>
        <position position="168"/>
    </location>
</feature>
<proteinExistence type="predicted"/>
<dbReference type="PANTHER" id="PTHR44858">
    <property type="entry name" value="TETRATRICOPEPTIDE REPEAT PROTEIN 6"/>
    <property type="match status" value="1"/>
</dbReference>
<evidence type="ECO:0000256" key="2">
    <source>
        <dbReference type="ARBA" id="ARBA00022803"/>
    </source>
</evidence>
<dbReference type="AlphaFoldDB" id="A0A382H8J9"/>
<dbReference type="Pfam" id="PF00515">
    <property type="entry name" value="TPR_1"/>
    <property type="match status" value="1"/>
</dbReference>
<dbReference type="InterPro" id="IPR019734">
    <property type="entry name" value="TPR_rpt"/>
</dbReference>
<dbReference type="InterPro" id="IPR050498">
    <property type="entry name" value="Ycf3"/>
</dbReference>
<dbReference type="PROSITE" id="PS50293">
    <property type="entry name" value="TPR_REGION"/>
    <property type="match status" value="2"/>
</dbReference>
<dbReference type="EMBL" id="UINC01059807">
    <property type="protein sequence ID" value="SVB83624.1"/>
    <property type="molecule type" value="Genomic_DNA"/>
</dbReference>
<dbReference type="SUPFAM" id="SSF48452">
    <property type="entry name" value="TPR-like"/>
    <property type="match status" value="1"/>
</dbReference>
<evidence type="ECO:0000313" key="3">
    <source>
        <dbReference type="EMBL" id="SVB83624.1"/>
    </source>
</evidence>
<name>A0A382H8J9_9ZZZZ</name>
<dbReference type="PANTHER" id="PTHR44858:SF1">
    <property type="entry name" value="UDP-N-ACETYLGLUCOSAMINE--PEPTIDE N-ACETYLGLUCOSAMINYLTRANSFERASE SPINDLY-RELATED"/>
    <property type="match status" value="1"/>
</dbReference>
<dbReference type="InterPro" id="IPR011990">
    <property type="entry name" value="TPR-like_helical_dom_sf"/>
</dbReference>
<accession>A0A382H8J9</accession>
<protein>
    <submittedName>
        <fullName evidence="3">Uncharacterized protein</fullName>
    </submittedName>
</protein>
<dbReference type="Pfam" id="PF13174">
    <property type="entry name" value="TPR_6"/>
    <property type="match status" value="1"/>
</dbReference>
<keyword evidence="2" id="KW-0802">TPR repeat</keyword>
<dbReference type="Pfam" id="PF13414">
    <property type="entry name" value="TPR_11"/>
    <property type="match status" value="1"/>
</dbReference>